<dbReference type="NCBIfam" id="TIGR00091">
    <property type="entry name" value="tRNA (guanosine(46)-N7)-methyltransferase TrmB"/>
    <property type="match status" value="1"/>
</dbReference>
<dbReference type="SUPFAM" id="SSF53335">
    <property type="entry name" value="S-adenosyl-L-methionine-dependent methyltransferases"/>
    <property type="match status" value="1"/>
</dbReference>
<dbReference type="InterPro" id="IPR029063">
    <property type="entry name" value="SAM-dependent_MTases_sf"/>
</dbReference>
<dbReference type="OrthoDB" id="9802090at2"/>
<dbReference type="STRING" id="1393122.SAMN05660895_1127"/>
<keyword evidence="4 7" id="KW-0808">Transferase</keyword>
<reference evidence="9" key="1">
    <citation type="submission" date="2016-10" db="EMBL/GenBank/DDBJ databases">
        <authorList>
            <person name="Varghese N."/>
            <person name="Submissions S."/>
        </authorList>
    </citation>
    <scope>NUCLEOTIDE SEQUENCE [LARGE SCALE GENOMIC DNA]</scope>
    <source>
        <strain evidence="9">DSM 14807</strain>
    </source>
</reference>
<dbReference type="PANTHER" id="PTHR23417:SF14">
    <property type="entry name" value="PENTACOTRIPEPTIDE-REPEAT REGION OF PRORP DOMAIN-CONTAINING PROTEIN"/>
    <property type="match status" value="1"/>
</dbReference>
<feature type="binding site" evidence="7">
    <location>
        <position position="42"/>
    </location>
    <ligand>
        <name>S-adenosyl-L-methionine</name>
        <dbReference type="ChEBI" id="CHEBI:59789"/>
    </ligand>
</feature>
<dbReference type="InterPro" id="IPR003358">
    <property type="entry name" value="tRNA_(Gua-N-7)_MeTrfase_Trmb"/>
</dbReference>
<dbReference type="RefSeq" id="WP_092458788.1">
    <property type="nucleotide sequence ID" value="NZ_FPCJ01000001.1"/>
</dbReference>
<keyword evidence="3 7" id="KW-0489">Methyltransferase</keyword>
<dbReference type="InterPro" id="IPR055361">
    <property type="entry name" value="tRNA_methyltr_TrmB_bact"/>
</dbReference>
<keyword evidence="6 7" id="KW-0819">tRNA processing</keyword>
<dbReference type="Pfam" id="PF02390">
    <property type="entry name" value="Methyltransf_4"/>
    <property type="match status" value="1"/>
</dbReference>
<comment type="catalytic activity">
    <reaction evidence="1 7">
        <text>guanosine(46) in tRNA + S-adenosyl-L-methionine = N(7)-methylguanosine(46) in tRNA + S-adenosyl-L-homocysteine</text>
        <dbReference type="Rhea" id="RHEA:42708"/>
        <dbReference type="Rhea" id="RHEA-COMP:10188"/>
        <dbReference type="Rhea" id="RHEA-COMP:10189"/>
        <dbReference type="ChEBI" id="CHEBI:57856"/>
        <dbReference type="ChEBI" id="CHEBI:59789"/>
        <dbReference type="ChEBI" id="CHEBI:74269"/>
        <dbReference type="ChEBI" id="CHEBI:74480"/>
        <dbReference type="EC" id="2.1.1.33"/>
    </reaction>
</comment>
<dbReference type="HAMAP" id="MF_01057">
    <property type="entry name" value="tRNA_methyltr_TrmB"/>
    <property type="match status" value="1"/>
</dbReference>
<comment type="pathway">
    <text evidence="7">tRNA modification; N(7)-methylguanine-tRNA biosynthesis.</text>
</comment>
<keyword evidence="5 7" id="KW-0949">S-adenosyl-L-methionine</keyword>
<evidence type="ECO:0000313" key="9">
    <source>
        <dbReference type="Proteomes" id="UP000199537"/>
    </source>
</evidence>
<dbReference type="Gene3D" id="3.40.50.150">
    <property type="entry name" value="Vaccinia Virus protein VP39"/>
    <property type="match status" value="1"/>
</dbReference>
<evidence type="ECO:0000256" key="4">
    <source>
        <dbReference type="ARBA" id="ARBA00022679"/>
    </source>
</evidence>
<comment type="function">
    <text evidence="2 7">Catalyzes the formation of N(7)-methylguanine at position 46 (m7G46) in tRNA.</text>
</comment>
<feature type="binding site" evidence="7">
    <location>
        <begin position="190"/>
        <end position="193"/>
    </location>
    <ligand>
        <name>substrate</name>
    </ligand>
</feature>
<dbReference type="UniPathway" id="UPA00989"/>
<evidence type="ECO:0000256" key="3">
    <source>
        <dbReference type="ARBA" id="ARBA00022603"/>
    </source>
</evidence>
<evidence type="ECO:0000256" key="6">
    <source>
        <dbReference type="ARBA" id="ARBA00022694"/>
    </source>
</evidence>
<feature type="binding site" evidence="7">
    <location>
        <position position="116"/>
    </location>
    <ligand>
        <name>S-adenosyl-L-methionine</name>
        <dbReference type="ChEBI" id="CHEBI:59789"/>
    </ligand>
</feature>
<comment type="caution">
    <text evidence="7">Lacks conserved residue(s) required for the propagation of feature annotation.</text>
</comment>
<feature type="binding site" evidence="7">
    <location>
        <position position="67"/>
    </location>
    <ligand>
        <name>S-adenosyl-L-methionine</name>
        <dbReference type="ChEBI" id="CHEBI:59789"/>
    </ligand>
</feature>
<feature type="binding site" evidence="7">
    <location>
        <position position="152"/>
    </location>
    <ligand>
        <name>substrate</name>
    </ligand>
</feature>
<dbReference type="PANTHER" id="PTHR23417">
    <property type="entry name" value="3-DEOXY-D-MANNO-OCTULOSONIC-ACID TRANSFERASE/TRNA GUANINE-N 7 - -METHYLTRANSFERASE"/>
    <property type="match status" value="1"/>
</dbReference>
<organism evidence="8 9">
    <name type="scientific">Thermoflavifilum thermophilum</name>
    <dbReference type="NCBI Taxonomy" id="1393122"/>
    <lineage>
        <taxon>Bacteria</taxon>
        <taxon>Pseudomonadati</taxon>
        <taxon>Bacteroidota</taxon>
        <taxon>Chitinophagia</taxon>
        <taxon>Chitinophagales</taxon>
        <taxon>Chitinophagaceae</taxon>
        <taxon>Thermoflavifilum</taxon>
    </lineage>
</organism>
<dbReference type="GO" id="GO:0043527">
    <property type="term" value="C:tRNA methyltransferase complex"/>
    <property type="evidence" value="ECO:0007669"/>
    <property type="project" value="TreeGrafter"/>
</dbReference>
<evidence type="ECO:0000256" key="2">
    <source>
        <dbReference type="ARBA" id="ARBA00003015"/>
    </source>
</evidence>
<dbReference type="EC" id="2.1.1.33" evidence="7"/>
<evidence type="ECO:0000256" key="5">
    <source>
        <dbReference type="ARBA" id="ARBA00022691"/>
    </source>
</evidence>
<dbReference type="GO" id="GO:0008176">
    <property type="term" value="F:tRNA (guanine(46)-N7)-methyltransferase activity"/>
    <property type="evidence" value="ECO:0007669"/>
    <property type="project" value="UniProtKB-UniRule"/>
</dbReference>
<dbReference type="EMBL" id="FPCJ01000001">
    <property type="protein sequence ID" value="SFV31620.1"/>
    <property type="molecule type" value="Genomic_DNA"/>
</dbReference>
<dbReference type="Proteomes" id="UP000199537">
    <property type="component" value="Unassembled WGS sequence"/>
</dbReference>
<gene>
    <name evidence="7" type="primary">trmB</name>
    <name evidence="8" type="ORF">SAMN05660895_1127</name>
</gene>
<name>A0A1I7NAD5_9BACT</name>
<sequence>MAHKKLIRFEEIKHFPNVLSFPEGMAGRWHAFFKNDFPIVLELGCGKGEYSLGLVRMYDNLNAIGVDVKGNRIWKGARTALDEQLNRVAFLRIQIEQLVMYFAKGEVAAIWIPFPDPHPRKSRAKKRLTHPRFLWQYQQILQPGGLIHLKTDSRELFDYTREVLTETGCKIVSMHEDVPENAEAELGIQTYYERLHRAEGRKIHYISFTLPDDPEAFEPWSKATRSAIAAQQQGLFHTNHIPLANPMKHEKAN</sequence>
<evidence type="ECO:0000256" key="1">
    <source>
        <dbReference type="ARBA" id="ARBA00000142"/>
    </source>
</evidence>
<comment type="similarity">
    <text evidence="7">Belongs to the class I-like SAM-binding methyltransferase superfamily. TrmB family.</text>
</comment>
<evidence type="ECO:0000256" key="7">
    <source>
        <dbReference type="HAMAP-Rule" id="MF_01057"/>
    </source>
</evidence>
<dbReference type="NCBIfam" id="NF001080">
    <property type="entry name" value="PRK00121.2-2"/>
    <property type="match status" value="1"/>
</dbReference>
<keyword evidence="9" id="KW-1185">Reference proteome</keyword>
<dbReference type="AlphaFoldDB" id="A0A1I7NAD5"/>
<accession>A0A1I7NAD5</accession>
<evidence type="ECO:0000313" key="8">
    <source>
        <dbReference type="EMBL" id="SFV31620.1"/>
    </source>
</evidence>
<dbReference type="PROSITE" id="PS51625">
    <property type="entry name" value="SAM_MT_TRMB"/>
    <property type="match status" value="1"/>
</dbReference>
<proteinExistence type="inferred from homology"/>
<protein>
    <recommendedName>
        <fullName evidence="7">tRNA (guanine-N(7)-)-methyltransferase</fullName>
        <ecNumber evidence="7">2.1.1.33</ecNumber>
    </recommendedName>
    <alternativeName>
        <fullName evidence="7">tRNA (guanine(46)-N(7))-methyltransferase</fullName>
    </alternativeName>
    <alternativeName>
        <fullName evidence="7">tRNA(m7G46)-methyltransferase</fullName>
    </alternativeName>
</protein>